<dbReference type="Gene3D" id="3.30.70.270">
    <property type="match status" value="2"/>
</dbReference>
<evidence type="ECO:0000256" key="6">
    <source>
        <dbReference type="ARBA" id="ARBA00022750"/>
    </source>
</evidence>
<dbReference type="Gene3D" id="4.10.60.10">
    <property type="entry name" value="Zinc finger, CCHC-type"/>
    <property type="match status" value="1"/>
</dbReference>
<evidence type="ECO:0000256" key="8">
    <source>
        <dbReference type="ARBA" id="ARBA00023125"/>
    </source>
</evidence>
<dbReference type="SUPFAM" id="SSF57756">
    <property type="entry name" value="Retrovirus zinc finger-like domains"/>
    <property type="match status" value="1"/>
</dbReference>
<evidence type="ECO:0000256" key="4">
    <source>
        <dbReference type="ARBA" id="ARBA00022695"/>
    </source>
</evidence>
<keyword evidence="1" id="KW-0507">mRNA processing</keyword>
<dbReference type="PROSITE" id="PS50158">
    <property type="entry name" value="ZF_CCHC"/>
    <property type="match status" value="1"/>
</dbReference>
<evidence type="ECO:0000256" key="2">
    <source>
        <dbReference type="ARBA" id="ARBA00022670"/>
    </source>
</evidence>
<proteinExistence type="predicted"/>
<dbReference type="GO" id="GO:0008270">
    <property type="term" value="F:zinc ion binding"/>
    <property type="evidence" value="ECO:0007669"/>
    <property type="project" value="UniProtKB-KW"/>
</dbReference>
<dbReference type="InterPro" id="IPR000477">
    <property type="entry name" value="RT_dom"/>
</dbReference>
<dbReference type="GO" id="GO:0006508">
    <property type="term" value="P:proteolysis"/>
    <property type="evidence" value="ECO:0007669"/>
    <property type="project" value="UniProtKB-KW"/>
</dbReference>
<sequence length="1012" mass="113079">MVDLQLLVQQLAQGQIDLQNHIVALANAQAAPAAAARKKVVTDPGTYDGSPAKFHEWWSKITIWMQVLMQGATDAEVATAIYSRLTGPKAGCWAQVHLDHCMVVAHALAVAPAGHNLPAAWPMWGDLTAEISDGQGSTPGCQHANPHPDPSNPLPADPGGLRQRINEFLAQFEALKVQSGCPDEYAQDLLKRAVSRKILEQVYLQAVTRDTYLNLCNLVRDIGRAQELFIINSQGSPQYFQGPYMSSPSSASGSGTPMDIGTANTCPQPHGKGLQCYNCQGFGHIAHECTQPRRPQQQQQTRSAQQQGGNSNDERINASDDETGIITLESPLDTAICVLSYRLSLATDNVAHTIYTYRISLLKEKILKTHKKLATSVSSLVSVSPNKYASLVVEDVDTQCTTDCADTTTSFVSPSATVPSMGVPRSGLAPDIKGGVLNSHVLIDGQKSPSLASSDSESPADDLEVGFPAELRRTVTMEREVQILVRVRGPVNTVEVEALLDSGATGCFVDKSWALDRRLCLSKLVKPIPVLNVNGTRNQEGDIMHYVLLTVSVGKHAEKLWCAVTCLGKVPLILGHNWLKKHNPDIDWTTGDVKLSRCPPECKSLMDTCFAKLILDNESQEMWIQAIKNHKSKGDIDESTLEEAQKLVPHEHWEYLDVFSKSKSEHMPLRKPWDHGIDLKEDFPPKKDEQKEVEAFLDDQLSKGYIQPSNSQQTSLVFFVHKKDGKKRMVQDYRYLNEWTIKNNYPLLLISQLVDKLKGCKLFTKMDLQWGYNNVRIREGDEWKAVFTMHKGSFEPLVMYFGLCNSPATFQKMMNEIFHNMSDVCIVYIDDLMIFTSMDNQEEHDRIMLEVLKHLRDNDLFVKPEKCRFRVTEVNFLGMIVSCDGIKMDPEKVNAILKWPEPANVKQVHAFLGLSNFYRCFIKDYAIISRPMVDLTCKDVIFNFGDKEKPLFEALKAAFTTAPVLQYPDQDRKFRLETDASEFAVGGVISVKCDDSKFRPVTYMSHSMTPPE</sequence>
<keyword evidence="8" id="KW-0238">DNA-binding</keyword>
<dbReference type="Gene3D" id="3.10.10.10">
    <property type="entry name" value="HIV Type 1 Reverse Transcriptase, subunit A, domain 1"/>
    <property type="match status" value="1"/>
</dbReference>
<dbReference type="SUPFAM" id="SSF50630">
    <property type="entry name" value="Acid proteases"/>
    <property type="match status" value="1"/>
</dbReference>
<dbReference type="Gene3D" id="2.40.70.10">
    <property type="entry name" value="Acid Proteases"/>
    <property type="match status" value="1"/>
</dbReference>
<keyword evidence="10" id="KW-0862">Zinc</keyword>
<keyword evidence="7" id="KW-0255">Endonuclease</keyword>
<dbReference type="Pfam" id="PF00078">
    <property type="entry name" value="RVT_1"/>
    <property type="match status" value="1"/>
</dbReference>
<dbReference type="Proteomes" id="UP000053989">
    <property type="component" value="Unassembled WGS sequence"/>
</dbReference>
<feature type="domain" description="CCHC-type" evidence="12">
    <location>
        <begin position="276"/>
        <end position="291"/>
    </location>
</feature>
<dbReference type="GO" id="GO:0004519">
    <property type="term" value="F:endonuclease activity"/>
    <property type="evidence" value="ECO:0007669"/>
    <property type="project" value="UniProtKB-KW"/>
</dbReference>
<dbReference type="PANTHER" id="PTHR37984">
    <property type="entry name" value="PROTEIN CBG26694"/>
    <property type="match status" value="1"/>
</dbReference>
<dbReference type="InterPro" id="IPR036875">
    <property type="entry name" value="Znf_CCHC_sf"/>
</dbReference>
<evidence type="ECO:0000256" key="7">
    <source>
        <dbReference type="ARBA" id="ARBA00022759"/>
    </source>
</evidence>
<feature type="region of interest" description="Disordered" evidence="11">
    <location>
        <begin position="290"/>
        <end position="317"/>
    </location>
</feature>
<accession>A0A0C3DLY4</accession>
<protein>
    <recommendedName>
        <fullName evidence="12">CCHC-type domain-containing protein</fullName>
    </recommendedName>
</protein>
<keyword evidence="2" id="KW-0645">Protease</keyword>
<dbReference type="InterPro" id="IPR050951">
    <property type="entry name" value="Retrovirus_Pol_polyprotein"/>
</dbReference>
<evidence type="ECO:0000313" key="13">
    <source>
        <dbReference type="EMBL" id="KIM57259.1"/>
    </source>
</evidence>
<organism evidence="13 14">
    <name type="scientific">Scleroderma citrinum Foug A</name>
    <dbReference type="NCBI Taxonomy" id="1036808"/>
    <lineage>
        <taxon>Eukaryota</taxon>
        <taxon>Fungi</taxon>
        <taxon>Dikarya</taxon>
        <taxon>Basidiomycota</taxon>
        <taxon>Agaricomycotina</taxon>
        <taxon>Agaricomycetes</taxon>
        <taxon>Agaricomycetidae</taxon>
        <taxon>Boletales</taxon>
        <taxon>Sclerodermatineae</taxon>
        <taxon>Sclerodermataceae</taxon>
        <taxon>Scleroderma</taxon>
    </lineage>
</organism>
<feature type="compositionally biased region" description="Low complexity" evidence="11">
    <location>
        <begin position="292"/>
        <end position="307"/>
    </location>
</feature>
<evidence type="ECO:0000259" key="12">
    <source>
        <dbReference type="PROSITE" id="PS50158"/>
    </source>
</evidence>
<feature type="region of interest" description="Disordered" evidence="11">
    <location>
        <begin position="132"/>
        <end position="160"/>
    </location>
</feature>
<evidence type="ECO:0000256" key="11">
    <source>
        <dbReference type="SAM" id="MobiDB-lite"/>
    </source>
</evidence>
<dbReference type="GO" id="GO:0006397">
    <property type="term" value="P:mRNA processing"/>
    <property type="evidence" value="ECO:0007669"/>
    <property type="project" value="UniProtKB-KW"/>
</dbReference>
<evidence type="ECO:0000256" key="5">
    <source>
        <dbReference type="ARBA" id="ARBA00022722"/>
    </source>
</evidence>
<keyword evidence="3" id="KW-0808">Transferase</keyword>
<dbReference type="InterPro" id="IPR043128">
    <property type="entry name" value="Rev_trsase/Diguanyl_cyclase"/>
</dbReference>
<dbReference type="STRING" id="1036808.A0A0C3DLY4"/>
<evidence type="ECO:0000256" key="1">
    <source>
        <dbReference type="ARBA" id="ARBA00022664"/>
    </source>
</evidence>
<reference evidence="13 14" key="1">
    <citation type="submission" date="2014-04" db="EMBL/GenBank/DDBJ databases">
        <authorList>
            <consortium name="DOE Joint Genome Institute"/>
            <person name="Kuo A."/>
            <person name="Kohler A."/>
            <person name="Nagy L.G."/>
            <person name="Floudas D."/>
            <person name="Copeland A."/>
            <person name="Barry K.W."/>
            <person name="Cichocki N."/>
            <person name="Veneault-Fourrey C."/>
            <person name="LaButti K."/>
            <person name="Lindquist E.A."/>
            <person name="Lipzen A."/>
            <person name="Lundell T."/>
            <person name="Morin E."/>
            <person name="Murat C."/>
            <person name="Sun H."/>
            <person name="Tunlid A."/>
            <person name="Henrissat B."/>
            <person name="Grigoriev I.V."/>
            <person name="Hibbett D.S."/>
            <person name="Martin F."/>
            <person name="Nordberg H.P."/>
            <person name="Cantor M.N."/>
            <person name="Hua S.X."/>
        </authorList>
    </citation>
    <scope>NUCLEOTIDE SEQUENCE [LARGE SCALE GENOMIC DNA]</scope>
    <source>
        <strain evidence="13 14">Foug A</strain>
    </source>
</reference>
<dbReference type="CDD" id="cd01647">
    <property type="entry name" value="RT_LTR"/>
    <property type="match status" value="1"/>
</dbReference>
<dbReference type="FunFam" id="3.30.70.270:FF:000020">
    <property type="entry name" value="Transposon Tf2-6 polyprotein-like Protein"/>
    <property type="match status" value="1"/>
</dbReference>
<keyword evidence="4" id="KW-0548">Nucleotidyltransferase</keyword>
<dbReference type="SMART" id="SM00343">
    <property type="entry name" value="ZnF_C2HC"/>
    <property type="match status" value="1"/>
</dbReference>
<dbReference type="InParanoid" id="A0A0C3DLY4"/>
<dbReference type="CDD" id="cd00303">
    <property type="entry name" value="retropepsin_like"/>
    <property type="match status" value="1"/>
</dbReference>
<dbReference type="OrthoDB" id="2689593at2759"/>
<keyword evidence="5" id="KW-0540">Nuclease</keyword>
<keyword evidence="7" id="KW-0378">Hydrolase</keyword>
<dbReference type="GO" id="GO:0016779">
    <property type="term" value="F:nucleotidyltransferase activity"/>
    <property type="evidence" value="ECO:0007669"/>
    <property type="project" value="UniProtKB-KW"/>
</dbReference>
<dbReference type="Pfam" id="PF00098">
    <property type="entry name" value="zf-CCHC"/>
    <property type="match status" value="1"/>
</dbReference>
<dbReference type="InterPro" id="IPR043502">
    <property type="entry name" value="DNA/RNA_pol_sf"/>
</dbReference>
<evidence type="ECO:0000256" key="10">
    <source>
        <dbReference type="PROSITE-ProRule" id="PRU00047"/>
    </source>
</evidence>
<keyword evidence="10" id="KW-0479">Metal-binding</keyword>
<dbReference type="Pfam" id="PF17919">
    <property type="entry name" value="RT_RNaseH_2"/>
    <property type="match status" value="1"/>
</dbReference>
<evidence type="ECO:0000256" key="3">
    <source>
        <dbReference type="ARBA" id="ARBA00022679"/>
    </source>
</evidence>
<gene>
    <name evidence="13" type="ORF">SCLCIDRAFT_28974</name>
</gene>
<dbReference type="AlphaFoldDB" id="A0A0C3DLY4"/>
<keyword evidence="9" id="KW-0511">Multifunctional enzyme</keyword>
<reference evidence="14" key="2">
    <citation type="submission" date="2015-01" db="EMBL/GenBank/DDBJ databases">
        <title>Evolutionary Origins and Diversification of the Mycorrhizal Mutualists.</title>
        <authorList>
            <consortium name="DOE Joint Genome Institute"/>
            <consortium name="Mycorrhizal Genomics Consortium"/>
            <person name="Kohler A."/>
            <person name="Kuo A."/>
            <person name="Nagy L.G."/>
            <person name="Floudas D."/>
            <person name="Copeland A."/>
            <person name="Barry K.W."/>
            <person name="Cichocki N."/>
            <person name="Veneault-Fourrey C."/>
            <person name="LaButti K."/>
            <person name="Lindquist E.A."/>
            <person name="Lipzen A."/>
            <person name="Lundell T."/>
            <person name="Morin E."/>
            <person name="Murat C."/>
            <person name="Riley R."/>
            <person name="Ohm R."/>
            <person name="Sun H."/>
            <person name="Tunlid A."/>
            <person name="Henrissat B."/>
            <person name="Grigoriev I.V."/>
            <person name="Hibbett D.S."/>
            <person name="Martin F."/>
        </authorList>
    </citation>
    <scope>NUCLEOTIDE SEQUENCE [LARGE SCALE GENOMIC DNA]</scope>
    <source>
        <strain evidence="14">Foug A</strain>
    </source>
</reference>
<name>A0A0C3DLY4_9AGAM</name>
<dbReference type="SUPFAM" id="SSF56672">
    <property type="entry name" value="DNA/RNA polymerases"/>
    <property type="match status" value="1"/>
</dbReference>
<keyword evidence="14" id="KW-1185">Reference proteome</keyword>
<dbReference type="HOGENOM" id="CLU_011693_3_0_1"/>
<dbReference type="InterPro" id="IPR001878">
    <property type="entry name" value="Znf_CCHC"/>
</dbReference>
<dbReference type="InterPro" id="IPR021109">
    <property type="entry name" value="Peptidase_aspartic_dom_sf"/>
</dbReference>
<keyword evidence="6" id="KW-0064">Aspartyl protease</keyword>
<keyword evidence="10" id="KW-0863">Zinc-finger</keyword>
<evidence type="ECO:0000313" key="14">
    <source>
        <dbReference type="Proteomes" id="UP000053989"/>
    </source>
</evidence>
<dbReference type="InterPro" id="IPR041577">
    <property type="entry name" value="RT_RNaseH_2"/>
</dbReference>
<feature type="compositionally biased region" description="Pro residues" evidence="11">
    <location>
        <begin position="147"/>
        <end position="156"/>
    </location>
</feature>
<dbReference type="PANTHER" id="PTHR37984:SF5">
    <property type="entry name" value="PROTEIN NYNRIN-LIKE"/>
    <property type="match status" value="1"/>
</dbReference>
<dbReference type="GO" id="GO:0003677">
    <property type="term" value="F:DNA binding"/>
    <property type="evidence" value="ECO:0007669"/>
    <property type="project" value="UniProtKB-KW"/>
</dbReference>
<evidence type="ECO:0000256" key="9">
    <source>
        <dbReference type="ARBA" id="ARBA00023268"/>
    </source>
</evidence>
<dbReference type="GO" id="GO:0004190">
    <property type="term" value="F:aspartic-type endopeptidase activity"/>
    <property type="evidence" value="ECO:0007669"/>
    <property type="project" value="UniProtKB-KW"/>
</dbReference>
<dbReference type="EMBL" id="KN822103">
    <property type="protein sequence ID" value="KIM57259.1"/>
    <property type="molecule type" value="Genomic_DNA"/>
</dbReference>